<dbReference type="PROSITE" id="PS50206">
    <property type="entry name" value="RHODANESE_3"/>
    <property type="match status" value="1"/>
</dbReference>
<evidence type="ECO:0000259" key="1">
    <source>
        <dbReference type="PROSITE" id="PS50206"/>
    </source>
</evidence>
<organism evidence="2">
    <name type="scientific">marine metagenome</name>
    <dbReference type="NCBI Taxonomy" id="408172"/>
    <lineage>
        <taxon>unclassified sequences</taxon>
        <taxon>metagenomes</taxon>
        <taxon>ecological metagenomes</taxon>
    </lineage>
</organism>
<dbReference type="NCBIfam" id="NF001133">
    <property type="entry name" value="PRK00142.1-1"/>
    <property type="match status" value="1"/>
</dbReference>
<feature type="non-terminal residue" evidence="2">
    <location>
        <position position="243"/>
    </location>
</feature>
<proteinExistence type="predicted"/>
<evidence type="ECO:0000313" key="2">
    <source>
        <dbReference type="EMBL" id="SVA86980.1"/>
    </source>
</evidence>
<name>A0A381ZCL9_9ZZZZ</name>
<accession>A0A381ZCL9</accession>
<dbReference type="Pfam" id="PF00581">
    <property type="entry name" value="Rhodanese"/>
    <property type="match status" value="1"/>
</dbReference>
<dbReference type="Gene3D" id="3.30.70.100">
    <property type="match status" value="1"/>
</dbReference>
<dbReference type="PANTHER" id="PTHR43846:SF1">
    <property type="entry name" value="TRNA URIDINE(34) HYDROXYLASE"/>
    <property type="match status" value="1"/>
</dbReference>
<dbReference type="Pfam" id="PF17773">
    <property type="entry name" value="UPF0176_N"/>
    <property type="match status" value="1"/>
</dbReference>
<dbReference type="InterPro" id="IPR001763">
    <property type="entry name" value="Rhodanese-like_dom"/>
</dbReference>
<protein>
    <recommendedName>
        <fullName evidence="1">Rhodanese domain-containing protein</fullName>
    </recommendedName>
</protein>
<dbReference type="AlphaFoldDB" id="A0A381ZCL9"/>
<dbReference type="Gene3D" id="3.40.250.10">
    <property type="entry name" value="Rhodanese-like domain"/>
    <property type="match status" value="1"/>
</dbReference>
<sequence>MAQNNLFNRKNKTQLIQEQGQETFKRKTCSFYRYVEIVDTQSMRNILYKEWLDFNILGRVYLAKEGINAQISVPEPNWDNFIETLDSHPEFSKMHIKNSVMEADQSFLKLIVRVKNKIVADGIDDEIFDSSQVGTYLNAEEFNTAMGDPKAVVVDMRNYYESEVGHFENAICPDVDTFKDALPNVKEQLTGKEDHKILLYCTGGIRCEKASAYLKHHDFKDVSQLNGGIIEYSHQMKIKKIES</sequence>
<feature type="domain" description="Rhodanese" evidence="1">
    <location>
        <begin position="147"/>
        <end position="237"/>
    </location>
</feature>
<gene>
    <name evidence="2" type="ORF">METZ01_LOCUS139834</name>
</gene>
<dbReference type="PANTHER" id="PTHR43846">
    <property type="entry name" value="UPF0176 PROTEIN YCEA"/>
    <property type="match status" value="1"/>
</dbReference>
<dbReference type="CDD" id="cd01518">
    <property type="entry name" value="RHOD_YceA"/>
    <property type="match status" value="1"/>
</dbReference>
<dbReference type="EMBL" id="UINC01020799">
    <property type="protein sequence ID" value="SVA86980.1"/>
    <property type="molecule type" value="Genomic_DNA"/>
</dbReference>
<dbReference type="InterPro" id="IPR036873">
    <property type="entry name" value="Rhodanese-like_dom_sf"/>
</dbReference>
<dbReference type="SUPFAM" id="SSF52821">
    <property type="entry name" value="Rhodanese/Cell cycle control phosphatase"/>
    <property type="match status" value="1"/>
</dbReference>
<dbReference type="SMART" id="SM00450">
    <property type="entry name" value="RHOD"/>
    <property type="match status" value="1"/>
</dbReference>
<reference evidence="2" key="1">
    <citation type="submission" date="2018-05" db="EMBL/GenBank/DDBJ databases">
        <authorList>
            <person name="Lanie J.A."/>
            <person name="Ng W.-L."/>
            <person name="Kazmierczak K.M."/>
            <person name="Andrzejewski T.M."/>
            <person name="Davidsen T.M."/>
            <person name="Wayne K.J."/>
            <person name="Tettelin H."/>
            <person name="Glass J.I."/>
            <person name="Rusch D."/>
            <person name="Podicherti R."/>
            <person name="Tsui H.-C.T."/>
            <person name="Winkler M.E."/>
        </authorList>
    </citation>
    <scope>NUCLEOTIDE SEQUENCE</scope>
</reference>
<dbReference type="InterPro" id="IPR040503">
    <property type="entry name" value="TRHO_N"/>
</dbReference>